<dbReference type="Gene3D" id="3.40.50.20">
    <property type="match status" value="1"/>
</dbReference>
<dbReference type="eggNOG" id="COG0189">
    <property type="taxonomic scope" value="Bacteria"/>
</dbReference>
<dbReference type="InterPro" id="IPR011761">
    <property type="entry name" value="ATP-grasp"/>
</dbReference>
<dbReference type="GO" id="GO:0046872">
    <property type="term" value="F:metal ion binding"/>
    <property type="evidence" value="ECO:0007669"/>
    <property type="project" value="InterPro"/>
</dbReference>
<dbReference type="PROSITE" id="PS50975">
    <property type="entry name" value="ATP_GRASP"/>
    <property type="match status" value="1"/>
</dbReference>
<name>C5BWE8_BEUC1</name>
<organism evidence="3 4">
    <name type="scientific">Beutenbergia cavernae (strain ATCC BAA-8 / DSM 12333 / CCUG 43141 / JCM 11478 / NBRC 16432 / NCIMB 13614 / HKI 0122)</name>
    <dbReference type="NCBI Taxonomy" id="471853"/>
    <lineage>
        <taxon>Bacteria</taxon>
        <taxon>Bacillati</taxon>
        <taxon>Actinomycetota</taxon>
        <taxon>Actinomycetes</taxon>
        <taxon>Micrococcales</taxon>
        <taxon>Beutenbergiaceae</taxon>
        <taxon>Beutenbergia</taxon>
    </lineage>
</organism>
<dbReference type="SUPFAM" id="SSF51735">
    <property type="entry name" value="NAD(P)-binding Rossmann-fold domains"/>
    <property type="match status" value="1"/>
</dbReference>
<dbReference type="Gene3D" id="3.30.470.20">
    <property type="entry name" value="ATP-grasp fold, B domain"/>
    <property type="match status" value="1"/>
</dbReference>
<evidence type="ECO:0000313" key="3">
    <source>
        <dbReference type="EMBL" id="ACQ78606.1"/>
    </source>
</evidence>
<dbReference type="RefSeq" id="WP_012725386.1">
    <property type="nucleotide sequence ID" value="NC_012669.1"/>
</dbReference>
<dbReference type="GO" id="GO:0005524">
    <property type="term" value="F:ATP binding"/>
    <property type="evidence" value="ECO:0007669"/>
    <property type="project" value="UniProtKB-UniRule"/>
</dbReference>
<dbReference type="EMBL" id="CP001618">
    <property type="protein sequence ID" value="ACQ78606.1"/>
    <property type="molecule type" value="Genomic_DNA"/>
</dbReference>
<dbReference type="PANTHER" id="PTHR21621">
    <property type="entry name" value="RIBOSOMAL PROTEIN S6 MODIFICATION PROTEIN"/>
    <property type="match status" value="1"/>
</dbReference>
<dbReference type="GO" id="GO:0005737">
    <property type="term" value="C:cytoplasm"/>
    <property type="evidence" value="ECO:0007669"/>
    <property type="project" value="TreeGrafter"/>
</dbReference>
<dbReference type="InterPro" id="IPR036291">
    <property type="entry name" value="NAD(P)-bd_dom_sf"/>
</dbReference>
<dbReference type="AlphaFoldDB" id="C5BWE8"/>
<dbReference type="InterPro" id="IPR003806">
    <property type="entry name" value="ATP-grasp_PylC-type"/>
</dbReference>
<dbReference type="GO" id="GO:0043774">
    <property type="term" value="F:coenzyme F420-2 alpha-glutamyl ligase activity"/>
    <property type="evidence" value="ECO:0007669"/>
    <property type="project" value="TreeGrafter"/>
</dbReference>
<accession>C5BWE8</accession>
<reference evidence="3 4" key="1">
    <citation type="journal article" date="2009" name="Stand. Genomic Sci.">
        <title>Complete genome sequence of Beutenbergia cavernae type strain (HKI 0122).</title>
        <authorList>
            <person name="Land M."/>
            <person name="Pukall R."/>
            <person name="Abt B."/>
            <person name="Goker M."/>
            <person name="Rohde M."/>
            <person name="Glavina Del Rio T."/>
            <person name="Tice H."/>
            <person name="Copeland A."/>
            <person name="Cheng J.F."/>
            <person name="Lucas S."/>
            <person name="Chen F."/>
            <person name="Nolan M."/>
            <person name="Bruce D."/>
            <person name="Goodwin L."/>
            <person name="Pitluck S."/>
            <person name="Ivanova N."/>
            <person name="Mavromatis K."/>
            <person name="Ovchinnikova G."/>
            <person name="Pati A."/>
            <person name="Chen A."/>
            <person name="Palaniappan K."/>
            <person name="Hauser L."/>
            <person name="Chang Y.J."/>
            <person name="Jefferies C.C."/>
            <person name="Saunders E."/>
            <person name="Brettin T."/>
            <person name="Detter J.C."/>
            <person name="Han C."/>
            <person name="Chain P."/>
            <person name="Bristow J."/>
            <person name="Eisen J.A."/>
            <person name="Markowitz V."/>
            <person name="Hugenholtz P."/>
            <person name="Kyrpides N.C."/>
            <person name="Klenk H.P."/>
            <person name="Lapidus A."/>
        </authorList>
    </citation>
    <scope>NUCLEOTIDE SEQUENCE [LARGE SCALE GENOMIC DNA]</scope>
    <source>
        <strain evidence="4">ATCC BAA-8 / DSM 12333 / NBRC 16432</strain>
    </source>
</reference>
<protein>
    <recommendedName>
        <fullName evidence="2">ATP-grasp domain-containing protein</fullName>
    </recommendedName>
</protein>
<gene>
    <name evidence="3" type="ordered locus">Bcav_0342</name>
</gene>
<evidence type="ECO:0000313" key="4">
    <source>
        <dbReference type="Proteomes" id="UP000007962"/>
    </source>
</evidence>
<proteinExistence type="predicted"/>
<dbReference type="HOGENOM" id="CLU_052967_4_0_11"/>
<dbReference type="KEGG" id="bcv:Bcav_0342"/>
<sequence length="302" mass="31207">MQSDSSSDPVRTVLITGIGGPAGRSLGAQLARRRVDGARLRLVGVDMAPVTDSAFDVIERVPAAADPDYDAHTLDLVRRHRPELVVPTVSEELPQLSVLATAAGGPIVVSPPGPTAVAADKLLTMWALERAGVPVPRFAPASAFGSAGEALDWAGGPVVVKPRVARGGRGVRVVEHADDDWSATDGSWIVQTFAPGVEYSPQLYRAPGDGGTVVVLLEKTGRKEGRVGNATTVTRVPDGEAIDAADVAAHAAAALGLVGPLDMDVRRDADGIPVLLEVNARFGAVSAHAPELLDAVLGTWGT</sequence>
<dbReference type="SUPFAM" id="SSF56059">
    <property type="entry name" value="Glutathione synthetase ATP-binding domain-like"/>
    <property type="match status" value="1"/>
</dbReference>
<evidence type="ECO:0000256" key="1">
    <source>
        <dbReference type="PROSITE-ProRule" id="PRU00409"/>
    </source>
</evidence>
<keyword evidence="4" id="KW-1185">Reference proteome</keyword>
<keyword evidence="1" id="KW-0547">Nucleotide-binding</keyword>
<dbReference type="Proteomes" id="UP000007962">
    <property type="component" value="Chromosome"/>
</dbReference>
<dbReference type="PANTHER" id="PTHR21621:SF2">
    <property type="entry name" value="COENZYME GAMMA-F420-2:ALPHA-L-GLUTAMATE LIGASE"/>
    <property type="match status" value="1"/>
</dbReference>
<evidence type="ECO:0000259" key="2">
    <source>
        <dbReference type="PROSITE" id="PS50975"/>
    </source>
</evidence>
<feature type="domain" description="ATP-grasp" evidence="2">
    <location>
        <begin position="125"/>
        <end position="301"/>
    </location>
</feature>
<keyword evidence="1" id="KW-0067">ATP-binding</keyword>
<dbReference type="Pfam" id="PF02655">
    <property type="entry name" value="ATP-grasp_3"/>
    <property type="match status" value="1"/>
</dbReference>
<dbReference type="STRING" id="471853.Bcav_0342"/>